<sequence length="105" mass="11429">MSDIEEEGQAAVPVEEPRIPITTERALGAVAMALICLISFANVVVRYVTDFSFAFTEEYSTFLMVFMTFVGAALASAGNNHIRIAVIVNRLPPAGRIFCEMLSVV</sequence>
<dbReference type="Proteomes" id="UP000321412">
    <property type="component" value="Unassembled WGS sequence"/>
</dbReference>
<keyword evidence="3" id="KW-1003">Cell membrane</keyword>
<keyword evidence="6 9" id="KW-1133">Transmembrane helix</keyword>
<evidence type="ECO:0000256" key="9">
    <source>
        <dbReference type="SAM" id="Phobius"/>
    </source>
</evidence>
<accession>A0A5C6X288</accession>
<protein>
    <submittedName>
        <fullName evidence="11">TRAP transporter small permease subunit</fullName>
    </submittedName>
</protein>
<feature type="non-terminal residue" evidence="11">
    <location>
        <position position="105"/>
    </location>
</feature>
<dbReference type="PANTHER" id="PTHR35011:SF2">
    <property type="entry name" value="2,3-DIKETO-L-GULONATE TRAP TRANSPORTER SMALL PERMEASE PROTEIN YIAM"/>
    <property type="match status" value="1"/>
</dbReference>
<keyword evidence="12" id="KW-1185">Reference proteome</keyword>
<evidence type="ECO:0000313" key="12">
    <source>
        <dbReference type="Proteomes" id="UP000321412"/>
    </source>
</evidence>
<comment type="caution">
    <text evidence="11">The sequence shown here is derived from an EMBL/GenBank/DDBJ whole genome shotgun (WGS) entry which is preliminary data.</text>
</comment>
<comment type="similarity">
    <text evidence="8">Belongs to the TRAP transporter small permease family.</text>
</comment>
<reference evidence="11 12" key="1">
    <citation type="submission" date="2019-08" db="EMBL/GenBank/DDBJ databases">
        <title>Bradymonadales sp. TMQ4.</title>
        <authorList>
            <person name="Liang Q."/>
        </authorList>
    </citation>
    <scope>NUCLEOTIDE SEQUENCE [LARGE SCALE GENOMIC DNA]</scope>
    <source>
        <strain evidence="11 12">TMQ4</strain>
    </source>
</reference>
<gene>
    <name evidence="11" type="ORF">FRC98_21045</name>
</gene>
<evidence type="ECO:0000256" key="4">
    <source>
        <dbReference type="ARBA" id="ARBA00022519"/>
    </source>
</evidence>
<evidence type="ECO:0000256" key="8">
    <source>
        <dbReference type="ARBA" id="ARBA00038436"/>
    </source>
</evidence>
<evidence type="ECO:0000256" key="3">
    <source>
        <dbReference type="ARBA" id="ARBA00022475"/>
    </source>
</evidence>
<name>A0A5C6X288_9DELT</name>
<dbReference type="EMBL" id="VOSM01000092">
    <property type="protein sequence ID" value="TXD32375.1"/>
    <property type="molecule type" value="Genomic_DNA"/>
</dbReference>
<evidence type="ECO:0000256" key="5">
    <source>
        <dbReference type="ARBA" id="ARBA00022692"/>
    </source>
</evidence>
<feature type="domain" description="Tripartite ATP-independent periplasmic transporters DctQ component" evidence="10">
    <location>
        <begin position="35"/>
        <end position="103"/>
    </location>
</feature>
<dbReference type="InterPro" id="IPR007387">
    <property type="entry name" value="TRAP_DctQ"/>
</dbReference>
<evidence type="ECO:0000256" key="7">
    <source>
        <dbReference type="ARBA" id="ARBA00023136"/>
    </source>
</evidence>
<dbReference type="PANTHER" id="PTHR35011">
    <property type="entry name" value="2,3-DIKETO-L-GULONATE TRAP TRANSPORTER SMALL PERMEASE PROTEIN YIAM"/>
    <property type="match status" value="1"/>
</dbReference>
<dbReference type="AlphaFoldDB" id="A0A5C6X288"/>
<dbReference type="GO" id="GO:0005886">
    <property type="term" value="C:plasma membrane"/>
    <property type="evidence" value="ECO:0007669"/>
    <property type="project" value="UniProtKB-SubCell"/>
</dbReference>
<comment type="subcellular location">
    <subcellularLocation>
        <location evidence="1">Cell inner membrane</location>
        <topology evidence="1">Multi-pass membrane protein</topology>
    </subcellularLocation>
</comment>
<dbReference type="OrthoDB" id="6363908at2"/>
<dbReference type="Pfam" id="PF04290">
    <property type="entry name" value="DctQ"/>
    <property type="match status" value="1"/>
</dbReference>
<evidence type="ECO:0000256" key="6">
    <source>
        <dbReference type="ARBA" id="ARBA00022989"/>
    </source>
</evidence>
<feature type="transmembrane region" description="Helical" evidence="9">
    <location>
        <begin position="59"/>
        <end position="77"/>
    </location>
</feature>
<keyword evidence="4" id="KW-0997">Cell inner membrane</keyword>
<organism evidence="11 12">
    <name type="scientific">Lujinxingia vulgaris</name>
    <dbReference type="NCBI Taxonomy" id="2600176"/>
    <lineage>
        <taxon>Bacteria</taxon>
        <taxon>Deltaproteobacteria</taxon>
        <taxon>Bradymonadales</taxon>
        <taxon>Lujinxingiaceae</taxon>
        <taxon>Lujinxingia</taxon>
    </lineage>
</organism>
<dbReference type="InterPro" id="IPR055348">
    <property type="entry name" value="DctQ"/>
</dbReference>
<evidence type="ECO:0000256" key="1">
    <source>
        <dbReference type="ARBA" id="ARBA00004429"/>
    </source>
</evidence>
<keyword evidence="7 9" id="KW-0472">Membrane</keyword>
<dbReference type="GO" id="GO:0015740">
    <property type="term" value="P:C4-dicarboxylate transport"/>
    <property type="evidence" value="ECO:0007669"/>
    <property type="project" value="TreeGrafter"/>
</dbReference>
<keyword evidence="2" id="KW-0813">Transport</keyword>
<evidence type="ECO:0000313" key="11">
    <source>
        <dbReference type="EMBL" id="TXD32375.1"/>
    </source>
</evidence>
<dbReference type="GO" id="GO:0022857">
    <property type="term" value="F:transmembrane transporter activity"/>
    <property type="evidence" value="ECO:0007669"/>
    <property type="project" value="TreeGrafter"/>
</dbReference>
<evidence type="ECO:0000256" key="2">
    <source>
        <dbReference type="ARBA" id="ARBA00022448"/>
    </source>
</evidence>
<dbReference type="RefSeq" id="WP_146983521.1">
    <property type="nucleotide sequence ID" value="NZ_VOSM01000092.1"/>
</dbReference>
<feature type="transmembrane region" description="Helical" evidence="9">
    <location>
        <begin position="26"/>
        <end position="47"/>
    </location>
</feature>
<evidence type="ECO:0000259" key="10">
    <source>
        <dbReference type="Pfam" id="PF04290"/>
    </source>
</evidence>
<proteinExistence type="inferred from homology"/>
<keyword evidence="5 9" id="KW-0812">Transmembrane</keyword>